<evidence type="ECO:0000256" key="2">
    <source>
        <dbReference type="ARBA" id="ARBA00008440"/>
    </source>
</evidence>
<name>A0AAN9JRR5_CLITE</name>
<feature type="transmembrane region" description="Helical" evidence="10">
    <location>
        <begin position="156"/>
        <end position="179"/>
    </location>
</feature>
<comment type="function">
    <text evidence="10">Potassium transporter.</text>
</comment>
<dbReference type="InterPro" id="IPR053951">
    <property type="entry name" value="K_trans_N"/>
</dbReference>
<keyword evidence="14" id="KW-1185">Reference proteome</keyword>
<keyword evidence="5 10" id="KW-0812">Transmembrane</keyword>
<dbReference type="Proteomes" id="UP001359559">
    <property type="component" value="Unassembled WGS sequence"/>
</dbReference>
<feature type="transmembrane region" description="Helical" evidence="10">
    <location>
        <begin position="124"/>
        <end position="144"/>
    </location>
</feature>
<evidence type="ECO:0000256" key="10">
    <source>
        <dbReference type="RuleBase" id="RU321113"/>
    </source>
</evidence>
<dbReference type="Pfam" id="PF02705">
    <property type="entry name" value="K_trans"/>
    <property type="match status" value="1"/>
</dbReference>
<dbReference type="AlphaFoldDB" id="A0AAN9JRR5"/>
<evidence type="ECO:0000259" key="11">
    <source>
        <dbReference type="Pfam" id="PF02705"/>
    </source>
</evidence>
<reference evidence="13 14" key="1">
    <citation type="submission" date="2024-01" db="EMBL/GenBank/DDBJ databases">
        <title>The genomes of 5 underutilized Papilionoideae crops provide insights into root nodulation and disease resistance.</title>
        <authorList>
            <person name="Yuan L."/>
        </authorList>
    </citation>
    <scope>NUCLEOTIDE SEQUENCE [LARGE SCALE GENOMIC DNA]</scope>
    <source>
        <strain evidence="13">LY-2023</strain>
        <tissue evidence="13">Leaf</tissue>
    </source>
</reference>
<accession>A0AAN9JRR5</accession>
<feature type="transmembrane region" description="Helical" evidence="10">
    <location>
        <begin position="245"/>
        <end position="267"/>
    </location>
</feature>
<evidence type="ECO:0000256" key="9">
    <source>
        <dbReference type="ARBA" id="ARBA00023136"/>
    </source>
</evidence>
<gene>
    <name evidence="13" type="ORF">RJT34_13775</name>
</gene>
<dbReference type="PANTHER" id="PTHR30540:SF94">
    <property type="entry name" value="POTASSIUM TRANSPORTER 5"/>
    <property type="match status" value="1"/>
</dbReference>
<dbReference type="GO" id="GO:0005886">
    <property type="term" value="C:plasma membrane"/>
    <property type="evidence" value="ECO:0007669"/>
    <property type="project" value="UniProtKB-SubCell"/>
</dbReference>
<feature type="domain" description="K+ potassium transporter integral membrane" evidence="11">
    <location>
        <begin position="4"/>
        <end position="339"/>
    </location>
</feature>
<evidence type="ECO:0000256" key="5">
    <source>
        <dbReference type="ARBA" id="ARBA00022692"/>
    </source>
</evidence>
<feature type="domain" description="K+ potassium transporter C-terminal" evidence="12">
    <location>
        <begin position="352"/>
        <end position="596"/>
    </location>
</feature>
<protein>
    <recommendedName>
        <fullName evidence="10">Potassium transporter</fullName>
    </recommendedName>
</protein>
<dbReference type="GO" id="GO:0015079">
    <property type="term" value="F:potassium ion transmembrane transporter activity"/>
    <property type="evidence" value="ECO:0007669"/>
    <property type="project" value="UniProtKB-UniRule"/>
</dbReference>
<evidence type="ECO:0000256" key="1">
    <source>
        <dbReference type="ARBA" id="ARBA00004651"/>
    </source>
</evidence>
<evidence type="ECO:0000256" key="7">
    <source>
        <dbReference type="ARBA" id="ARBA00022989"/>
    </source>
</evidence>
<dbReference type="EMBL" id="JAYKXN010000003">
    <property type="protein sequence ID" value="KAK7302878.1"/>
    <property type="molecule type" value="Genomic_DNA"/>
</dbReference>
<feature type="transmembrane region" description="Helical" evidence="10">
    <location>
        <begin position="302"/>
        <end position="321"/>
    </location>
</feature>
<evidence type="ECO:0000313" key="13">
    <source>
        <dbReference type="EMBL" id="KAK7302878.1"/>
    </source>
</evidence>
<dbReference type="Pfam" id="PF22776">
    <property type="entry name" value="K_trans_C"/>
    <property type="match status" value="1"/>
</dbReference>
<comment type="caution">
    <text evidence="10">Lacks conserved residue(s) required for the propagation of feature annotation.</text>
</comment>
<keyword evidence="8 10" id="KW-0406">Ion transport</keyword>
<evidence type="ECO:0000313" key="14">
    <source>
        <dbReference type="Proteomes" id="UP001359559"/>
    </source>
</evidence>
<dbReference type="NCBIfam" id="TIGR00794">
    <property type="entry name" value="kup"/>
    <property type="match status" value="1"/>
</dbReference>
<evidence type="ECO:0000256" key="6">
    <source>
        <dbReference type="ARBA" id="ARBA00022958"/>
    </source>
</evidence>
<keyword evidence="6 10" id="KW-0630">Potassium</keyword>
<feature type="transmembrane region" description="Helical" evidence="10">
    <location>
        <begin position="44"/>
        <end position="66"/>
    </location>
</feature>
<sequence>MNVVLSAVSGISASLGEDAVVGITIVILVFLFSMQRFGTDKVGLSFAPILILWFALISGIGLYNLVKHDIGVLRAFNPKCIYDYFKRNGFKQGWLSLGGIFLCITGSEAMFADLGHFNVRAIQISFSSVVFPAIVIAYIGEAAFLRKFPDKASNTFYACVPGHLYWPTFVIAILASIIASQSMVSGAFSIISQAQNLGCFPKVKVVHTSTKHKGQVYIPDINYMLMIACILVSAAFKTSTKMSHAYGIAVVCDMTITTFLVCFIMLVIWKKNIWLVALFLPFGCIELLYLSSQMTKFTKGGFVPLVLAFFLTALMGIWHYVQKERYMFELNNKISVESLGKLVNKENINRMPGIGVLYSELVQGIPPIFSHFIANIPSIHSVVVFVSIKAIPIATVALEERFLFRRMEPRGHNIFCCVLRHGYRDVLGDHEEFEFQLVHYLKEFITQETIMHEAEATTTTVEQITSIHIHTNENEVAHISHGYTIDDTLTKEGKHSSNGSSSGSITMLRVANSYSLSSSHMEGVEKEIKFIEKAMEKGVVHMLGEAEVVANPKSSIFNKIVINYVYSFLRKNFRQVDKVMAIPHNRLLKVGMTYEI</sequence>
<comment type="subcellular location">
    <subcellularLocation>
        <location evidence="1">Cell membrane</location>
        <topology evidence="1">Multi-pass membrane protein</topology>
    </subcellularLocation>
    <subcellularLocation>
        <location evidence="10">Membrane</location>
        <topology evidence="10">Multi-pass membrane protein</topology>
    </subcellularLocation>
</comment>
<feature type="transmembrane region" description="Helical" evidence="10">
    <location>
        <begin position="221"/>
        <end position="238"/>
    </location>
</feature>
<proteinExistence type="inferred from homology"/>
<dbReference type="InterPro" id="IPR053952">
    <property type="entry name" value="K_trans_C"/>
</dbReference>
<evidence type="ECO:0000256" key="8">
    <source>
        <dbReference type="ARBA" id="ARBA00023065"/>
    </source>
</evidence>
<comment type="caution">
    <text evidence="13">The sequence shown here is derived from an EMBL/GenBank/DDBJ whole genome shotgun (WGS) entry which is preliminary data.</text>
</comment>
<comment type="similarity">
    <text evidence="2 10">Belongs to the HAK/KUP transporter (TC 2.A.72.3) family.</text>
</comment>
<keyword evidence="3" id="KW-0813">Transport</keyword>
<feature type="transmembrane region" description="Helical" evidence="10">
    <location>
        <begin position="273"/>
        <end position="290"/>
    </location>
</feature>
<evidence type="ECO:0000256" key="4">
    <source>
        <dbReference type="ARBA" id="ARBA00022538"/>
    </source>
</evidence>
<feature type="transmembrane region" description="Helical" evidence="10">
    <location>
        <begin position="94"/>
        <end position="112"/>
    </location>
</feature>
<keyword evidence="7 10" id="KW-1133">Transmembrane helix</keyword>
<organism evidence="13 14">
    <name type="scientific">Clitoria ternatea</name>
    <name type="common">Butterfly pea</name>
    <dbReference type="NCBI Taxonomy" id="43366"/>
    <lineage>
        <taxon>Eukaryota</taxon>
        <taxon>Viridiplantae</taxon>
        <taxon>Streptophyta</taxon>
        <taxon>Embryophyta</taxon>
        <taxon>Tracheophyta</taxon>
        <taxon>Spermatophyta</taxon>
        <taxon>Magnoliopsida</taxon>
        <taxon>eudicotyledons</taxon>
        <taxon>Gunneridae</taxon>
        <taxon>Pentapetalae</taxon>
        <taxon>rosids</taxon>
        <taxon>fabids</taxon>
        <taxon>Fabales</taxon>
        <taxon>Fabaceae</taxon>
        <taxon>Papilionoideae</taxon>
        <taxon>50 kb inversion clade</taxon>
        <taxon>NPAAA clade</taxon>
        <taxon>indigoferoid/millettioid clade</taxon>
        <taxon>Phaseoleae</taxon>
        <taxon>Clitoria</taxon>
    </lineage>
</organism>
<keyword evidence="9 10" id="KW-0472">Membrane</keyword>
<dbReference type="PANTHER" id="PTHR30540">
    <property type="entry name" value="OSMOTIC STRESS POTASSIUM TRANSPORTER"/>
    <property type="match status" value="1"/>
</dbReference>
<dbReference type="InterPro" id="IPR003855">
    <property type="entry name" value="K+_transporter"/>
</dbReference>
<evidence type="ECO:0000259" key="12">
    <source>
        <dbReference type="Pfam" id="PF22776"/>
    </source>
</evidence>
<evidence type="ECO:0000256" key="3">
    <source>
        <dbReference type="ARBA" id="ARBA00022448"/>
    </source>
</evidence>
<keyword evidence="4 10" id="KW-0633">Potassium transport</keyword>